<keyword evidence="6" id="KW-1185">Reference proteome</keyword>
<name>A0A6C0GHF5_9BACT</name>
<dbReference type="Proteomes" id="UP000480178">
    <property type="component" value="Chromosome"/>
</dbReference>
<dbReference type="InterPro" id="IPR049625">
    <property type="entry name" value="Glyco_transf_61_cat"/>
</dbReference>
<evidence type="ECO:0000313" key="6">
    <source>
        <dbReference type="Proteomes" id="UP000480178"/>
    </source>
</evidence>
<keyword evidence="2 5" id="KW-0808">Transferase</keyword>
<keyword evidence="1" id="KW-0328">Glycosyltransferase</keyword>
<dbReference type="AlphaFoldDB" id="A0A6C0GHF5"/>
<dbReference type="RefSeq" id="WP_162443165.1">
    <property type="nucleotide sequence ID" value="NZ_CP048222.1"/>
</dbReference>
<evidence type="ECO:0000259" key="4">
    <source>
        <dbReference type="Pfam" id="PF04577"/>
    </source>
</evidence>
<accession>A0A6C0GHF5</accession>
<dbReference type="PANTHER" id="PTHR20961">
    <property type="entry name" value="GLYCOSYLTRANSFERASE"/>
    <property type="match status" value="1"/>
</dbReference>
<evidence type="ECO:0000256" key="1">
    <source>
        <dbReference type="ARBA" id="ARBA00022676"/>
    </source>
</evidence>
<sequence>MKKNVFDKIRRKLLKILYQIIHKHHTYKPTGSYHSINNYVESDPATQARYIEIYPKLISTLHISKEMYEACSIYVRPILSAETDYKVAILPNGRIHTDNESSVAIISHDNKLIGDISFNYNESKIISAELNTIFKQNYYSTPKKIQGTVFTLLTGGAGLNNYFHWLIDSLPRIHLLKKSGYFDQIDWFLVPSYRLPYQKDTLGLLGITKDKIIEGDKYPHIQAETIIASTAPRGNHTIIPVWVCDFLRSNFLNSQKKPQHNYRYVYISRKDSAIRHITNEEALWALLKNYNFNKLVLNEVTFEEQINVFAFAEMIIAPHGAGLINLVFCNRGTTVLEIFASGYVKATYYDLSRKTGLNYLYLICPSKKVKTAKKGMKLDIVVELDKIKSILDELIPAVHNSSLSKENL</sequence>
<dbReference type="Pfam" id="PF04577">
    <property type="entry name" value="Glyco_transf_61"/>
    <property type="match status" value="1"/>
</dbReference>
<gene>
    <name evidence="5" type="ORF">GXP67_10905</name>
</gene>
<evidence type="ECO:0000256" key="2">
    <source>
        <dbReference type="ARBA" id="ARBA00022679"/>
    </source>
</evidence>
<dbReference type="KEGG" id="rhoz:GXP67_10905"/>
<organism evidence="5 6">
    <name type="scientific">Rhodocytophaga rosea</name>
    <dbReference type="NCBI Taxonomy" id="2704465"/>
    <lineage>
        <taxon>Bacteria</taxon>
        <taxon>Pseudomonadati</taxon>
        <taxon>Bacteroidota</taxon>
        <taxon>Cytophagia</taxon>
        <taxon>Cytophagales</taxon>
        <taxon>Rhodocytophagaceae</taxon>
        <taxon>Rhodocytophaga</taxon>
    </lineage>
</organism>
<evidence type="ECO:0000313" key="5">
    <source>
        <dbReference type="EMBL" id="QHT67122.1"/>
    </source>
</evidence>
<feature type="domain" description="Glycosyltransferase 61 catalytic" evidence="4">
    <location>
        <begin position="162"/>
        <end position="336"/>
    </location>
</feature>
<evidence type="ECO:0000256" key="3">
    <source>
        <dbReference type="ARBA" id="ARBA00023180"/>
    </source>
</evidence>
<dbReference type="GO" id="GO:0016757">
    <property type="term" value="F:glycosyltransferase activity"/>
    <property type="evidence" value="ECO:0007669"/>
    <property type="project" value="UniProtKB-KW"/>
</dbReference>
<dbReference type="InterPro" id="IPR007657">
    <property type="entry name" value="Glycosyltransferase_61"/>
</dbReference>
<proteinExistence type="predicted"/>
<dbReference type="EMBL" id="CP048222">
    <property type="protein sequence ID" value="QHT67122.1"/>
    <property type="molecule type" value="Genomic_DNA"/>
</dbReference>
<keyword evidence="3" id="KW-0325">Glycoprotein</keyword>
<reference evidence="5 6" key="1">
    <citation type="submission" date="2020-01" db="EMBL/GenBank/DDBJ databases">
        <authorList>
            <person name="Kim M.K."/>
        </authorList>
    </citation>
    <scope>NUCLEOTIDE SEQUENCE [LARGE SCALE GENOMIC DNA]</scope>
    <source>
        <strain evidence="5 6">172606-1</strain>
    </source>
</reference>
<protein>
    <submittedName>
        <fullName evidence="5">Glycosyltransferase family 61 protein</fullName>
    </submittedName>
</protein>